<dbReference type="RefSeq" id="WP_342069688.1">
    <property type="nucleotide sequence ID" value="NZ_CP151762.1"/>
</dbReference>
<evidence type="ECO:0000313" key="2">
    <source>
        <dbReference type="EMBL" id="WZU63299.1"/>
    </source>
</evidence>
<dbReference type="EMBL" id="CP151762">
    <property type="protein sequence ID" value="WZU63299.1"/>
    <property type="molecule type" value="Genomic_DNA"/>
</dbReference>
<gene>
    <name evidence="2" type="ORF">AABB28_15800</name>
</gene>
<proteinExistence type="predicted"/>
<sequence>MTFTMVGRFIAKTAIVLAALRIATALLVIFSDDPIVAASSLLGSQTTGEAIDQAVYVVIFAICLGVLTDISRAVQRD</sequence>
<feature type="transmembrane region" description="Helical" evidence="1">
    <location>
        <begin position="54"/>
        <end position="74"/>
    </location>
</feature>
<keyword evidence="3" id="KW-1185">Reference proteome</keyword>
<evidence type="ECO:0000313" key="3">
    <source>
        <dbReference type="Proteomes" id="UP001451782"/>
    </source>
</evidence>
<reference evidence="2 3" key="1">
    <citation type="submission" date="2024-04" db="EMBL/GenBank/DDBJ databases">
        <title>Phylogenomic analyses of a clade within the roseobacter group suggest taxonomic reassignments of species of the genera Aestuariivita, Citreicella, Loktanella, Nautella, Pelagibaca, Ruegeria, Thalassobius, Thiobacimonas and Tropicibacter, and the proposal o.</title>
        <authorList>
            <person name="Jeon C.O."/>
        </authorList>
    </citation>
    <scope>NUCLEOTIDE SEQUENCE [LARGE SCALE GENOMIC DNA]</scope>
    <source>
        <strain evidence="2 3">G8-12</strain>
    </source>
</reference>
<keyword evidence="1" id="KW-0472">Membrane</keyword>
<organism evidence="2 3">
    <name type="scientific">Yoonia algicola</name>
    <dbReference type="NCBI Taxonomy" id="3137368"/>
    <lineage>
        <taxon>Bacteria</taxon>
        <taxon>Pseudomonadati</taxon>
        <taxon>Pseudomonadota</taxon>
        <taxon>Alphaproteobacteria</taxon>
        <taxon>Rhodobacterales</taxon>
        <taxon>Paracoccaceae</taxon>
        <taxon>Yoonia</taxon>
    </lineage>
</organism>
<keyword evidence="1" id="KW-1133">Transmembrane helix</keyword>
<evidence type="ECO:0000256" key="1">
    <source>
        <dbReference type="SAM" id="Phobius"/>
    </source>
</evidence>
<dbReference type="KEGG" id="yag:AABB28_15800"/>
<protein>
    <submittedName>
        <fullName evidence="2">Uncharacterized protein</fullName>
    </submittedName>
</protein>
<keyword evidence="1" id="KW-0812">Transmembrane</keyword>
<dbReference type="AlphaFoldDB" id="A0AAN0NI60"/>
<accession>A0AAN0NI60</accession>
<dbReference type="Proteomes" id="UP001451782">
    <property type="component" value="Chromosome"/>
</dbReference>
<name>A0AAN0NI60_9RHOB</name>